<protein>
    <submittedName>
        <fullName evidence="1">Uncharacterized protein</fullName>
    </submittedName>
</protein>
<keyword evidence="2" id="KW-1185">Reference proteome</keyword>
<dbReference type="VEuPathDB" id="FungiDB:LEMA_P066060.1"/>
<accession>E4ZGR0</accession>
<sequence>MSATSDAPTAMTDVLGTCPHLHSTAQRHRPLLTTATLPLFNTPSPNLVVSSTAHKLPSQPRSSKSVSTWHPSRRQCWRLTNLTATWPVHCGYQRVLTIDSLLQYYCDGTPFVEPTTSPEEWGHYPQANIHFWGKPSQGKAILCDTAVSMLSSEQSATTSWNAARNFGHPLLYIRCLSTVKDRL</sequence>
<gene>
    <name evidence="1" type="ORF">LEMA_P066060.1</name>
</gene>
<reference evidence="2" key="1">
    <citation type="journal article" date="2011" name="Nat. Commun.">
        <title>Effector diversification within compartments of the Leptosphaeria maculans genome affected by Repeat-Induced Point mutations.</title>
        <authorList>
            <person name="Rouxel T."/>
            <person name="Grandaubert J."/>
            <person name="Hane J.K."/>
            <person name="Hoede C."/>
            <person name="van de Wouw A.P."/>
            <person name="Couloux A."/>
            <person name="Dominguez V."/>
            <person name="Anthouard V."/>
            <person name="Bally P."/>
            <person name="Bourras S."/>
            <person name="Cozijnsen A.J."/>
            <person name="Ciuffetti L.M."/>
            <person name="Degrave A."/>
            <person name="Dilmaghani A."/>
            <person name="Duret L."/>
            <person name="Fudal I."/>
            <person name="Goodwin S.B."/>
            <person name="Gout L."/>
            <person name="Glaser N."/>
            <person name="Linglin J."/>
            <person name="Kema G.H.J."/>
            <person name="Lapalu N."/>
            <person name="Lawrence C.B."/>
            <person name="May K."/>
            <person name="Meyer M."/>
            <person name="Ollivier B."/>
            <person name="Poulain J."/>
            <person name="Schoch C.L."/>
            <person name="Simon A."/>
            <person name="Spatafora J.W."/>
            <person name="Stachowiak A."/>
            <person name="Turgeon B.G."/>
            <person name="Tyler B.M."/>
            <person name="Vincent D."/>
            <person name="Weissenbach J."/>
            <person name="Amselem J."/>
            <person name="Quesneville H."/>
            <person name="Oliver R.P."/>
            <person name="Wincker P."/>
            <person name="Balesdent M.-H."/>
            <person name="Howlett B.J."/>
        </authorList>
    </citation>
    <scope>NUCLEOTIDE SEQUENCE [LARGE SCALE GENOMIC DNA]</scope>
    <source>
        <strain evidence="2">JN3 / isolate v23.1.3 / race Av1-4-5-6-7-8</strain>
    </source>
</reference>
<dbReference type="Proteomes" id="UP000002668">
    <property type="component" value="Genome"/>
</dbReference>
<dbReference type="EMBL" id="FP929064">
    <property type="protein sequence ID" value="CBX90480.1"/>
    <property type="molecule type" value="Genomic_DNA"/>
</dbReference>
<evidence type="ECO:0000313" key="1">
    <source>
        <dbReference type="EMBL" id="CBX90480.1"/>
    </source>
</evidence>
<organism evidence="1 2">
    <name type="scientific">Leptosphaeria maculans (strain JN3 / isolate v23.1.3 / race Av1-4-5-6-7-8)</name>
    <name type="common">Blackleg fungus</name>
    <name type="synonym">Phoma lingam</name>
    <dbReference type="NCBI Taxonomy" id="985895"/>
    <lineage>
        <taxon>Eukaryota</taxon>
        <taxon>Fungi</taxon>
        <taxon>Dikarya</taxon>
        <taxon>Ascomycota</taxon>
        <taxon>Pezizomycotina</taxon>
        <taxon>Dothideomycetes</taxon>
        <taxon>Pleosporomycetidae</taxon>
        <taxon>Pleosporales</taxon>
        <taxon>Pleosporineae</taxon>
        <taxon>Leptosphaeriaceae</taxon>
        <taxon>Plenodomus</taxon>
        <taxon>Plenodomus lingam/Leptosphaeria maculans species complex</taxon>
    </lineage>
</organism>
<dbReference type="AlphaFoldDB" id="E4ZGR0"/>
<name>E4ZGR0_LEPMJ</name>
<evidence type="ECO:0000313" key="2">
    <source>
        <dbReference type="Proteomes" id="UP000002668"/>
    </source>
</evidence>
<dbReference type="HOGENOM" id="CLU_1475430_0_0_1"/>
<dbReference type="InParanoid" id="E4ZGR0"/>
<proteinExistence type="predicted"/>